<organism evidence="2 3">
    <name type="scientific">Olleya marilimosa</name>
    <dbReference type="NCBI Taxonomy" id="272164"/>
    <lineage>
        <taxon>Bacteria</taxon>
        <taxon>Pseudomonadati</taxon>
        <taxon>Bacteroidota</taxon>
        <taxon>Flavobacteriia</taxon>
        <taxon>Flavobacteriales</taxon>
        <taxon>Flavobacteriaceae</taxon>
    </lineage>
</organism>
<feature type="region of interest" description="Disordered" evidence="1">
    <location>
        <begin position="95"/>
        <end position="119"/>
    </location>
</feature>
<protein>
    <submittedName>
        <fullName evidence="2">Uncharacterized protein</fullName>
    </submittedName>
</protein>
<keyword evidence="3" id="KW-1185">Reference proteome</keyword>
<proteinExistence type="predicted"/>
<sequence>MSEPTGKISASEAEILSDAWTKLRQEANNNAAEQEDNRSSWYSLEDMDAFIKMIKDKNPNVNGVRCYLGVQTDKANPKGLTTIFMVPTEDVNGKNIDIKGADGIDRGQGGMPPGAGYPN</sequence>
<evidence type="ECO:0000313" key="2">
    <source>
        <dbReference type="EMBL" id="MBD3862157.1"/>
    </source>
</evidence>
<dbReference type="EMBL" id="JACXXH010000001">
    <property type="protein sequence ID" value="MBD3862157.1"/>
    <property type="molecule type" value="Genomic_DNA"/>
</dbReference>
<comment type="caution">
    <text evidence="2">The sequence shown here is derived from an EMBL/GenBank/DDBJ whole genome shotgun (WGS) entry which is preliminary data.</text>
</comment>
<accession>A0ABR8LPL3</accession>
<evidence type="ECO:0000313" key="3">
    <source>
        <dbReference type="Proteomes" id="UP000627521"/>
    </source>
</evidence>
<gene>
    <name evidence="2" type="ORF">IEG06_01745</name>
</gene>
<name>A0ABR8LPL3_9FLAO</name>
<evidence type="ECO:0000256" key="1">
    <source>
        <dbReference type="SAM" id="MobiDB-lite"/>
    </source>
</evidence>
<dbReference type="Proteomes" id="UP000627521">
    <property type="component" value="Unassembled WGS sequence"/>
</dbReference>
<dbReference type="RefSeq" id="WP_191100840.1">
    <property type="nucleotide sequence ID" value="NZ_JACXXH010000001.1"/>
</dbReference>
<reference evidence="2 3" key="1">
    <citation type="submission" date="2020-09" db="EMBL/GenBank/DDBJ databases">
        <title>Bacillus nautilus sp. nov., Chryseoglobus crepusculi sp. nov, and Psychrobacter noctis sp. nov., isolated from deep-sea sponges from the equatorial Atlantic.</title>
        <authorList>
            <person name="Stennett H.L."/>
            <person name="Williams S.E."/>
        </authorList>
    </citation>
    <scope>NUCLEOTIDE SEQUENCE [LARGE SCALE GENOMIC DNA]</scope>
    <source>
        <strain evidence="2 3">28M-24</strain>
    </source>
</reference>
<feature type="compositionally biased region" description="Basic and acidic residues" evidence="1">
    <location>
        <begin position="96"/>
        <end position="105"/>
    </location>
</feature>